<evidence type="ECO:0000313" key="2">
    <source>
        <dbReference type="EMBL" id="SNS50431.1"/>
    </source>
</evidence>
<reference evidence="3" key="1">
    <citation type="submission" date="2017-06" db="EMBL/GenBank/DDBJ databases">
        <authorList>
            <person name="Varghese N."/>
            <person name="Submissions S."/>
        </authorList>
    </citation>
    <scope>NUCLEOTIDE SEQUENCE [LARGE SCALE GENOMIC DNA]</scope>
    <source>
        <strain evidence="3">JCM 23211</strain>
    </source>
</reference>
<dbReference type="PIRSF" id="PIRSF018072">
    <property type="entry name" value="UCP018072"/>
    <property type="match status" value="1"/>
</dbReference>
<protein>
    <submittedName>
        <fullName evidence="2">Acyl dehydratase</fullName>
    </submittedName>
</protein>
<dbReference type="InterPro" id="IPR029069">
    <property type="entry name" value="HotDog_dom_sf"/>
</dbReference>
<dbReference type="Proteomes" id="UP000198327">
    <property type="component" value="Unassembled WGS sequence"/>
</dbReference>
<dbReference type="InterPro" id="IPR016709">
    <property type="entry name" value="HadA-like"/>
</dbReference>
<feature type="domain" description="FAS1-like dehydratase" evidence="1">
    <location>
        <begin position="15"/>
        <end position="143"/>
    </location>
</feature>
<dbReference type="SUPFAM" id="SSF54637">
    <property type="entry name" value="Thioesterase/thiol ester dehydrase-isomerase"/>
    <property type="match status" value="1"/>
</dbReference>
<name>A0A239F153_9NOCA</name>
<proteinExistence type="predicted"/>
<dbReference type="AlphaFoldDB" id="A0A239F153"/>
<dbReference type="InterPro" id="IPR039569">
    <property type="entry name" value="FAS1-like_DH_region"/>
</dbReference>
<dbReference type="EMBL" id="FZOW01000003">
    <property type="protein sequence ID" value="SNS50431.1"/>
    <property type="molecule type" value="Genomic_DNA"/>
</dbReference>
<organism evidence="2 3">
    <name type="scientific">Rhodococcoides kyotonense</name>
    <dbReference type="NCBI Taxonomy" id="398843"/>
    <lineage>
        <taxon>Bacteria</taxon>
        <taxon>Bacillati</taxon>
        <taxon>Actinomycetota</taxon>
        <taxon>Actinomycetes</taxon>
        <taxon>Mycobacteriales</taxon>
        <taxon>Nocardiaceae</taxon>
        <taxon>Rhodococcoides</taxon>
    </lineage>
</organism>
<evidence type="ECO:0000259" key="1">
    <source>
        <dbReference type="Pfam" id="PF13452"/>
    </source>
</evidence>
<dbReference type="STRING" id="398843.A3K89_21590"/>
<dbReference type="CDD" id="cd03441">
    <property type="entry name" value="R_hydratase_like"/>
    <property type="match status" value="1"/>
</dbReference>
<dbReference type="Gene3D" id="3.10.129.10">
    <property type="entry name" value="Hotdog Thioesterase"/>
    <property type="match status" value="1"/>
</dbReference>
<accession>A0A239F153</accession>
<sequence>MSPSAAGRTIHDMVGTHHVVSLTYEIGREKIKEFARAVQDDHLTHFDDDAGRRLGYDGIIAPVTFISVIGTAVLPELFANLLIGYGIGDILHTDQQISLHRPLLAGDVLASNLCLESFRQSAGSDIMVTANDITDRCGALVATTKTTFVARTGGNPEGENFLGMLDGIMRRGG</sequence>
<dbReference type="Pfam" id="PF13452">
    <property type="entry name" value="FAS1_DH_region"/>
    <property type="match status" value="1"/>
</dbReference>
<keyword evidence="3" id="KW-1185">Reference proteome</keyword>
<evidence type="ECO:0000313" key="3">
    <source>
        <dbReference type="Proteomes" id="UP000198327"/>
    </source>
</evidence>
<gene>
    <name evidence="2" type="ORF">SAMN05421642_10344</name>
</gene>